<dbReference type="eggNOG" id="ENOG502S7NE">
    <property type="taxonomic scope" value="Eukaryota"/>
</dbReference>
<dbReference type="STRING" id="7260.B4N5G2"/>
<reference evidence="2 3" key="1">
    <citation type="journal article" date="2007" name="Nature">
        <title>Evolution of genes and genomes on the Drosophila phylogeny.</title>
        <authorList>
            <consortium name="Drosophila 12 Genomes Consortium"/>
            <person name="Clark A.G."/>
            <person name="Eisen M.B."/>
            <person name="Smith D.R."/>
            <person name="Bergman C.M."/>
            <person name="Oliver B."/>
            <person name="Markow T.A."/>
            <person name="Kaufman T.C."/>
            <person name="Kellis M."/>
            <person name="Gelbart W."/>
            <person name="Iyer V.N."/>
            <person name="Pollard D.A."/>
            <person name="Sackton T.B."/>
            <person name="Larracuente A.M."/>
            <person name="Singh N.D."/>
            <person name="Abad J.P."/>
            <person name="Abt D.N."/>
            <person name="Adryan B."/>
            <person name="Aguade M."/>
            <person name="Akashi H."/>
            <person name="Anderson W.W."/>
            <person name="Aquadro C.F."/>
            <person name="Ardell D.H."/>
            <person name="Arguello R."/>
            <person name="Artieri C.G."/>
            <person name="Barbash D.A."/>
            <person name="Barker D."/>
            <person name="Barsanti P."/>
            <person name="Batterham P."/>
            <person name="Batzoglou S."/>
            <person name="Begun D."/>
            <person name="Bhutkar A."/>
            <person name="Blanco E."/>
            <person name="Bosak S.A."/>
            <person name="Bradley R.K."/>
            <person name="Brand A.D."/>
            <person name="Brent M.R."/>
            <person name="Brooks A.N."/>
            <person name="Brown R.H."/>
            <person name="Butlin R.K."/>
            <person name="Caggese C."/>
            <person name="Calvi B.R."/>
            <person name="Bernardo de Carvalho A."/>
            <person name="Caspi A."/>
            <person name="Castrezana S."/>
            <person name="Celniker S.E."/>
            <person name="Chang J.L."/>
            <person name="Chapple C."/>
            <person name="Chatterji S."/>
            <person name="Chinwalla A."/>
            <person name="Civetta A."/>
            <person name="Clifton S.W."/>
            <person name="Comeron J.M."/>
            <person name="Costello J.C."/>
            <person name="Coyne J.A."/>
            <person name="Daub J."/>
            <person name="David R.G."/>
            <person name="Delcher A.L."/>
            <person name="Delehaunty K."/>
            <person name="Do C.B."/>
            <person name="Ebling H."/>
            <person name="Edwards K."/>
            <person name="Eickbush T."/>
            <person name="Evans J.D."/>
            <person name="Filipski A."/>
            <person name="Findeiss S."/>
            <person name="Freyhult E."/>
            <person name="Fulton L."/>
            <person name="Fulton R."/>
            <person name="Garcia A.C."/>
            <person name="Gardiner A."/>
            <person name="Garfield D.A."/>
            <person name="Garvin B.E."/>
            <person name="Gibson G."/>
            <person name="Gilbert D."/>
            <person name="Gnerre S."/>
            <person name="Godfrey J."/>
            <person name="Good R."/>
            <person name="Gotea V."/>
            <person name="Gravely B."/>
            <person name="Greenberg A.J."/>
            <person name="Griffiths-Jones S."/>
            <person name="Gross S."/>
            <person name="Guigo R."/>
            <person name="Gustafson E.A."/>
            <person name="Haerty W."/>
            <person name="Hahn M.W."/>
            <person name="Halligan D.L."/>
            <person name="Halpern A.L."/>
            <person name="Halter G.M."/>
            <person name="Han M.V."/>
            <person name="Heger A."/>
            <person name="Hillier L."/>
            <person name="Hinrichs A.S."/>
            <person name="Holmes I."/>
            <person name="Hoskins R.A."/>
            <person name="Hubisz M.J."/>
            <person name="Hultmark D."/>
            <person name="Huntley M.A."/>
            <person name="Jaffe D.B."/>
            <person name="Jagadeeshan S."/>
            <person name="Jeck W.R."/>
            <person name="Johnson J."/>
            <person name="Jones C.D."/>
            <person name="Jordan W.C."/>
            <person name="Karpen G.H."/>
            <person name="Kataoka E."/>
            <person name="Keightley P.D."/>
            <person name="Kheradpour P."/>
            <person name="Kirkness E.F."/>
            <person name="Koerich L.B."/>
            <person name="Kristiansen K."/>
            <person name="Kudrna D."/>
            <person name="Kulathinal R.J."/>
            <person name="Kumar S."/>
            <person name="Kwok R."/>
            <person name="Lander E."/>
            <person name="Langley C.H."/>
            <person name="Lapoint R."/>
            <person name="Lazzaro B.P."/>
            <person name="Lee S.J."/>
            <person name="Levesque L."/>
            <person name="Li R."/>
            <person name="Lin C.F."/>
            <person name="Lin M.F."/>
            <person name="Lindblad-Toh K."/>
            <person name="Llopart A."/>
            <person name="Long M."/>
            <person name="Low L."/>
            <person name="Lozovsky E."/>
            <person name="Lu J."/>
            <person name="Luo M."/>
            <person name="Machado C.A."/>
            <person name="Makalowski W."/>
            <person name="Marzo M."/>
            <person name="Matsuda M."/>
            <person name="Matzkin L."/>
            <person name="McAllister B."/>
            <person name="McBride C.S."/>
            <person name="McKernan B."/>
            <person name="McKernan K."/>
            <person name="Mendez-Lago M."/>
            <person name="Minx P."/>
            <person name="Mollenhauer M.U."/>
            <person name="Montooth K."/>
            <person name="Mount S.M."/>
            <person name="Mu X."/>
            <person name="Myers E."/>
            <person name="Negre B."/>
            <person name="Newfeld S."/>
            <person name="Nielsen R."/>
            <person name="Noor M.A."/>
            <person name="O'Grady P."/>
            <person name="Pachter L."/>
            <person name="Papaceit M."/>
            <person name="Parisi M.J."/>
            <person name="Parisi M."/>
            <person name="Parts L."/>
            <person name="Pedersen J.S."/>
            <person name="Pesole G."/>
            <person name="Phillippy A.M."/>
            <person name="Ponting C.P."/>
            <person name="Pop M."/>
            <person name="Porcelli D."/>
            <person name="Powell J.R."/>
            <person name="Prohaska S."/>
            <person name="Pruitt K."/>
            <person name="Puig M."/>
            <person name="Quesneville H."/>
            <person name="Ram K.R."/>
            <person name="Rand D."/>
            <person name="Rasmussen M.D."/>
            <person name="Reed L.K."/>
            <person name="Reenan R."/>
            <person name="Reily A."/>
            <person name="Remington K.A."/>
            <person name="Rieger T.T."/>
            <person name="Ritchie M.G."/>
            <person name="Robin C."/>
            <person name="Rogers Y.H."/>
            <person name="Rohde C."/>
            <person name="Rozas J."/>
            <person name="Rubenfield M.J."/>
            <person name="Ruiz A."/>
            <person name="Russo S."/>
            <person name="Salzberg S.L."/>
            <person name="Sanchez-Gracia A."/>
            <person name="Saranga D.J."/>
            <person name="Sato H."/>
            <person name="Schaeffer S.W."/>
            <person name="Schatz M.C."/>
            <person name="Schlenke T."/>
            <person name="Schwartz R."/>
            <person name="Segarra C."/>
            <person name="Singh R.S."/>
            <person name="Sirot L."/>
            <person name="Sirota M."/>
            <person name="Sisneros N.B."/>
            <person name="Smith C.D."/>
            <person name="Smith T.F."/>
            <person name="Spieth J."/>
            <person name="Stage D.E."/>
            <person name="Stark A."/>
            <person name="Stephan W."/>
            <person name="Strausberg R.L."/>
            <person name="Strempel S."/>
            <person name="Sturgill D."/>
            <person name="Sutton G."/>
            <person name="Sutton G.G."/>
            <person name="Tao W."/>
            <person name="Teichmann S."/>
            <person name="Tobari Y.N."/>
            <person name="Tomimura Y."/>
            <person name="Tsolas J.M."/>
            <person name="Valente V.L."/>
            <person name="Venter E."/>
            <person name="Venter J.C."/>
            <person name="Vicario S."/>
            <person name="Vieira F.G."/>
            <person name="Vilella A.J."/>
            <person name="Villasante A."/>
            <person name="Walenz B."/>
            <person name="Wang J."/>
            <person name="Wasserman M."/>
            <person name="Watts T."/>
            <person name="Wilson D."/>
            <person name="Wilson R.K."/>
            <person name="Wing R.A."/>
            <person name="Wolfner M.F."/>
            <person name="Wong A."/>
            <person name="Wong G.K."/>
            <person name="Wu C.I."/>
            <person name="Wu G."/>
            <person name="Yamamoto D."/>
            <person name="Yang H.P."/>
            <person name="Yang S.P."/>
            <person name="Yorke J.A."/>
            <person name="Yoshida K."/>
            <person name="Zdobnov E."/>
            <person name="Zhang P."/>
            <person name="Zhang Y."/>
            <person name="Zimin A.V."/>
            <person name="Baldwin J."/>
            <person name="Abdouelleil A."/>
            <person name="Abdulkadir J."/>
            <person name="Abebe A."/>
            <person name="Abera B."/>
            <person name="Abreu J."/>
            <person name="Acer S.C."/>
            <person name="Aftuck L."/>
            <person name="Alexander A."/>
            <person name="An P."/>
            <person name="Anderson E."/>
            <person name="Anderson S."/>
            <person name="Arachi H."/>
            <person name="Azer M."/>
            <person name="Bachantsang P."/>
            <person name="Barry A."/>
            <person name="Bayul T."/>
            <person name="Berlin A."/>
            <person name="Bessette D."/>
            <person name="Bloom T."/>
            <person name="Blye J."/>
            <person name="Boguslavskiy L."/>
            <person name="Bonnet C."/>
            <person name="Boukhgalter B."/>
            <person name="Bourzgui I."/>
            <person name="Brown A."/>
            <person name="Cahill P."/>
            <person name="Channer S."/>
            <person name="Cheshatsang Y."/>
            <person name="Chuda L."/>
            <person name="Citroen M."/>
            <person name="Collymore A."/>
            <person name="Cooke P."/>
            <person name="Costello M."/>
            <person name="D'Aco K."/>
            <person name="Daza R."/>
            <person name="De Haan G."/>
            <person name="DeGray S."/>
            <person name="DeMaso C."/>
            <person name="Dhargay N."/>
            <person name="Dooley K."/>
            <person name="Dooley E."/>
            <person name="Doricent M."/>
            <person name="Dorje P."/>
            <person name="Dorjee K."/>
            <person name="Dupes A."/>
            <person name="Elong R."/>
            <person name="Falk J."/>
            <person name="Farina A."/>
            <person name="Faro S."/>
            <person name="Ferguson D."/>
            <person name="Fisher S."/>
            <person name="Foley C.D."/>
            <person name="Franke A."/>
            <person name="Friedrich D."/>
            <person name="Gadbois L."/>
            <person name="Gearin G."/>
            <person name="Gearin C.R."/>
            <person name="Giannoukos G."/>
            <person name="Goode T."/>
            <person name="Graham J."/>
            <person name="Grandbois E."/>
            <person name="Grewal S."/>
            <person name="Gyaltsen K."/>
            <person name="Hafez N."/>
            <person name="Hagos B."/>
            <person name="Hall J."/>
            <person name="Henson C."/>
            <person name="Hollinger A."/>
            <person name="Honan T."/>
            <person name="Huard M.D."/>
            <person name="Hughes L."/>
            <person name="Hurhula B."/>
            <person name="Husby M.E."/>
            <person name="Kamat A."/>
            <person name="Kanga B."/>
            <person name="Kashin S."/>
            <person name="Khazanovich D."/>
            <person name="Kisner P."/>
            <person name="Lance K."/>
            <person name="Lara M."/>
            <person name="Lee W."/>
            <person name="Lennon N."/>
            <person name="Letendre F."/>
            <person name="LeVine R."/>
            <person name="Lipovsky A."/>
            <person name="Liu X."/>
            <person name="Liu J."/>
            <person name="Liu S."/>
            <person name="Lokyitsang T."/>
            <person name="Lokyitsang Y."/>
            <person name="Lubonja R."/>
            <person name="Lui A."/>
            <person name="MacDonald P."/>
            <person name="Magnisalis V."/>
            <person name="Maru K."/>
            <person name="Matthews C."/>
            <person name="McCusker W."/>
            <person name="McDonough S."/>
            <person name="Mehta T."/>
            <person name="Meldrim J."/>
            <person name="Meneus L."/>
            <person name="Mihai O."/>
            <person name="Mihalev A."/>
            <person name="Mihova T."/>
            <person name="Mittelman R."/>
            <person name="Mlenga V."/>
            <person name="Montmayeur A."/>
            <person name="Mulrain L."/>
            <person name="Navidi A."/>
            <person name="Naylor J."/>
            <person name="Negash T."/>
            <person name="Nguyen T."/>
            <person name="Nguyen N."/>
            <person name="Nicol R."/>
            <person name="Norbu C."/>
            <person name="Norbu N."/>
            <person name="Novod N."/>
            <person name="O'Neill B."/>
            <person name="Osman S."/>
            <person name="Markiewicz E."/>
            <person name="Oyono O.L."/>
            <person name="Patti C."/>
            <person name="Phunkhang P."/>
            <person name="Pierre F."/>
            <person name="Priest M."/>
            <person name="Raghuraman S."/>
            <person name="Rege F."/>
            <person name="Reyes R."/>
            <person name="Rise C."/>
            <person name="Rogov P."/>
            <person name="Ross K."/>
            <person name="Ryan E."/>
            <person name="Settipalli S."/>
            <person name="Shea T."/>
            <person name="Sherpa N."/>
            <person name="Shi L."/>
            <person name="Shih D."/>
            <person name="Sparrow T."/>
            <person name="Spaulding J."/>
            <person name="Stalker J."/>
            <person name="Stange-Thomann N."/>
            <person name="Stavropoulos S."/>
            <person name="Stone C."/>
            <person name="Strader C."/>
            <person name="Tesfaye S."/>
            <person name="Thomson T."/>
            <person name="Thoulutsang Y."/>
            <person name="Thoulutsang D."/>
            <person name="Topham K."/>
            <person name="Topping I."/>
            <person name="Tsamla T."/>
            <person name="Vassiliev H."/>
            <person name="Vo A."/>
            <person name="Wangchuk T."/>
            <person name="Wangdi T."/>
            <person name="Weiand M."/>
            <person name="Wilkinson J."/>
            <person name="Wilson A."/>
            <person name="Yadav S."/>
            <person name="Young G."/>
            <person name="Yu Q."/>
            <person name="Zembek L."/>
            <person name="Zhong D."/>
            <person name="Zimmer A."/>
            <person name="Zwirko Z."/>
            <person name="Jaffe D.B."/>
            <person name="Alvarez P."/>
            <person name="Brockman W."/>
            <person name="Butler J."/>
            <person name="Chin C."/>
            <person name="Gnerre S."/>
            <person name="Grabherr M."/>
            <person name="Kleber M."/>
            <person name="Mauceli E."/>
            <person name="MacCallum I."/>
        </authorList>
    </citation>
    <scope>NUCLEOTIDE SEQUENCE [LARGE SCALE GENOMIC DNA]</scope>
    <source>
        <strain evidence="3">Tucson 14030-0811.24</strain>
    </source>
</reference>
<dbReference type="GO" id="GO:0006392">
    <property type="term" value="P:transcription elongation by mitochondrial RNA polymerase"/>
    <property type="evidence" value="ECO:0007669"/>
    <property type="project" value="InterPro"/>
</dbReference>
<dbReference type="PANTHER" id="PTHR21053">
    <property type="entry name" value="TRANSCRIPTION ELONGATION FACTOR, MITOCHONDRIAL"/>
    <property type="match status" value="1"/>
</dbReference>
<dbReference type="InterPro" id="IPR010994">
    <property type="entry name" value="RuvA_2-like"/>
</dbReference>
<evidence type="ECO:0000313" key="2">
    <source>
        <dbReference type="EMBL" id="EDW79601.1"/>
    </source>
</evidence>
<evidence type="ECO:0000313" key="3">
    <source>
        <dbReference type="Proteomes" id="UP000007798"/>
    </source>
</evidence>
<dbReference type="PANTHER" id="PTHR21053:SF2">
    <property type="entry name" value="TRANSCRIPTION ELONGATION FACTOR, MITOCHONDRIAL"/>
    <property type="match status" value="1"/>
</dbReference>
<feature type="compositionally biased region" description="Low complexity" evidence="1">
    <location>
        <begin position="434"/>
        <end position="448"/>
    </location>
</feature>
<dbReference type="OrthoDB" id="5949570at2759"/>
<dbReference type="GO" id="GO:0030337">
    <property type="term" value="F:DNA polymerase processivity factor activity"/>
    <property type="evidence" value="ECO:0007669"/>
    <property type="project" value="TreeGrafter"/>
</dbReference>
<dbReference type="FunCoup" id="B4N5G2">
    <property type="interactions" value="96"/>
</dbReference>
<keyword evidence="3" id="KW-1185">Reference proteome</keyword>
<dbReference type="PhylomeDB" id="B4N5G2"/>
<sequence>MLTTIVSRVLRRSLASTTLVCRSSGTSTQSPPNELDNVVHLPTYTEDQRHRILQIINERSLDELSSFDITKTRAKKLDNWKLKNGPLKELNDILYVEGFGLKVVQKFYKSLLDTDLNTTKAHLKTTRARSIPFCTPVMDEDQRKRIKSSVAVRIGVTTVSWSRLELDPKFPGPQITHWQHHELNDKKLHLAELSRRCLYVIHQIPEADCYILENPQMAQINSNPGSIDQQNVNIQKAQITSIISYALIARAEPSSSNKTKHNLYFLRRFLASRLFHHLVGTERVSTEDTMLAMMGHQQRPDEDYVHFPSELCSMYHQMERYQRELLGQSFLLNLAFVRLVLLQDPTSLATVSRSKKNPTNVEDVQDTQIIQNNVKNLQDLKDYEIRIPKAPQQNEPCLTITWKTNPDGSGPDDPKIYYVDGYFRIMPSIRERGQQQQQQRQPEQNQRQ</sequence>
<accession>B4N5G2</accession>
<protein>
    <submittedName>
        <fullName evidence="2">GK20570</fullName>
    </submittedName>
</protein>
<dbReference type="SUPFAM" id="SSF47781">
    <property type="entry name" value="RuvA domain 2-like"/>
    <property type="match status" value="1"/>
</dbReference>
<organism evidence="3">
    <name type="scientific">Drosophila willistoni</name>
    <name type="common">Fruit fly</name>
    <dbReference type="NCBI Taxonomy" id="7260"/>
    <lineage>
        <taxon>Eukaryota</taxon>
        <taxon>Metazoa</taxon>
        <taxon>Ecdysozoa</taxon>
        <taxon>Arthropoda</taxon>
        <taxon>Hexapoda</taxon>
        <taxon>Insecta</taxon>
        <taxon>Pterygota</taxon>
        <taxon>Neoptera</taxon>
        <taxon>Endopterygota</taxon>
        <taxon>Diptera</taxon>
        <taxon>Brachycera</taxon>
        <taxon>Muscomorpha</taxon>
        <taxon>Ephydroidea</taxon>
        <taxon>Drosophilidae</taxon>
        <taxon>Drosophila</taxon>
        <taxon>Sophophora</taxon>
    </lineage>
</organism>
<dbReference type="Gene3D" id="1.10.150.280">
    <property type="entry name" value="AF1531-like domain"/>
    <property type="match status" value="1"/>
</dbReference>
<proteinExistence type="predicted"/>
<dbReference type="EMBL" id="CH964101">
    <property type="protein sequence ID" value="EDW79601.1"/>
    <property type="molecule type" value="Genomic_DNA"/>
</dbReference>
<dbReference type="AlphaFoldDB" id="B4N5G2"/>
<dbReference type="OMA" id="ESPQMAQ"/>
<feature type="region of interest" description="Disordered" evidence="1">
    <location>
        <begin position="429"/>
        <end position="448"/>
    </location>
</feature>
<dbReference type="KEGG" id="dwi:6645708"/>
<gene>
    <name evidence="2" type="primary">Dwil\GK20570</name>
    <name evidence="2" type="ORF">Dwil_GK20570</name>
</gene>
<dbReference type="GO" id="GO:0042645">
    <property type="term" value="C:mitochondrial nucleoid"/>
    <property type="evidence" value="ECO:0007669"/>
    <property type="project" value="TreeGrafter"/>
</dbReference>
<name>B4N5G2_DROWI</name>
<dbReference type="Proteomes" id="UP000007798">
    <property type="component" value="Unassembled WGS sequence"/>
</dbReference>
<dbReference type="InParanoid" id="B4N5G2"/>
<dbReference type="HOGENOM" id="CLU_049502_0_0_1"/>
<dbReference type="InterPro" id="IPR039150">
    <property type="entry name" value="TEFM"/>
</dbReference>
<evidence type="ECO:0000256" key="1">
    <source>
        <dbReference type="SAM" id="MobiDB-lite"/>
    </source>
</evidence>